<dbReference type="Gene3D" id="3.90.230.10">
    <property type="entry name" value="Creatinase/methionine aminopeptidase superfamily"/>
    <property type="match status" value="1"/>
</dbReference>
<keyword evidence="3" id="KW-0645">Protease</keyword>
<feature type="domain" description="Peptidase M24" evidence="1">
    <location>
        <begin position="173"/>
        <end position="374"/>
    </location>
</feature>
<accession>A0A7G9GE43</accession>
<dbReference type="Proteomes" id="UP000515860">
    <property type="component" value="Chromosome"/>
</dbReference>
<dbReference type="GO" id="GO:0004177">
    <property type="term" value="F:aminopeptidase activity"/>
    <property type="evidence" value="ECO:0007669"/>
    <property type="project" value="UniProtKB-KW"/>
</dbReference>
<proteinExistence type="predicted"/>
<dbReference type="RefSeq" id="WP_249329083.1">
    <property type="nucleotide sequence ID" value="NZ_CP060635.1"/>
</dbReference>
<dbReference type="PANTHER" id="PTHR46112">
    <property type="entry name" value="AMINOPEPTIDASE"/>
    <property type="match status" value="1"/>
</dbReference>
<name>A0A7G9GE43_9FIRM</name>
<dbReference type="Pfam" id="PF01321">
    <property type="entry name" value="Creatinase_N"/>
    <property type="match status" value="1"/>
</dbReference>
<dbReference type="InterPro" id="IPR029149">
    <property type="entry name" value="Creatin/AminoP/Spt16_N"/>
</dbReference>
<feature type="domain" description="Creatinase N-terminal" evidence="2">
    <location>
        <begin position="19"/>
        <end position="165"/>
    </location>
</feature>
<dbReference type="PANTHER" id="PTHR46112:SF2">
    <property type="entry name" value="XAA-PRO AMINOPEPTIDASE P-RELATED"/>
    <property type="match status" value="1"/>
</dbReference>
<dbReference type="Gene3D" id="3.40.350.10">
    <property type="entry name" value="Creatinase/prolidase N-terminal domain"/>
    <property type="match status" value="1"/>
</dbReference>
<gene>
    <name evidence="3" type="ORF">H9Q79_01905</name>
</gene>
<reference evidence="3 4" key="1">
    <citation type="submission" date="2020-08" db="EMBL/GenBank/DDBJ databases">
        <authorList>
            <person name="Liu C."/>
            <person name="Sun Q."/>
        </authorList>
    </citation>
    <scope>NUCLEOTIDE SEQUENCE [LARGE SCALE GENOMIC DNA]</scope>
    <source>
        <strain evidence="3 4">NSJ-29</strain>
    </source>
</reference>
<keyword evidence="4" id="KW-1185">Reference proteome</keyword>
<dbReference type="InterPro" id="IPR036005">
    <property type="entry name" value="Creatinase/aminopeptidase-like"/>
</dbReference>
<keyword evidence="3" id="KW-0031">Aminopeptidase</keyword>
<keyword evidence="3" id="KW-0378">Hydrolase</keyword>
<dbReference type="Pfam" id="PF00557">
    <property type="entry name" value="Peptidase_M24"/>
    <property type="match status" value="1"/>
</dbReference>
<dbReference type="KEGG" id="whj:H9Q79_01905"/>
<evidence type="ECO:0000313" key="4">
    <source>
        <dbReference type="Proteomes" id="UP000515860"/>
    </source>
</evidence>
<evidence type="ECO:0000259" key="1">
    <source>
        <dbReference type="Pfam" id="PF00557"/>
    </source>
</evidence>
<dbReference type="InterPro" id="IPR000994">
    <property type="entry name" value="Pept_M24"/>
</dbReference>
<dbReference type="AlphaFoldDB" id="A0A7G9GE43"/>
<dbReference type="SUPFAM" id="SSF55920">
    <property type="entry name" value="Creatinase/aminopeptidase"/>
    <property type="match status" value="1"/>
</dbReference>
<dbReference type="InterPro" id="IPR000587">
    <property type="entry name" value="Creatinase_N"/>
</dbReference>
<organism evidence="3 4">
    <name type="scientific">Wansuia hejianensis</name>
    <dbReference type="NCBI Taxonomy" id="2763667"/>
    <lineage>
        <taxon>Bacteria</taxon>
        <taxon>Bacillati</taxon>
        <taxon>Bacillota</taxon>
        <taxon>Clostridia</taxon>
        <taxon>Lachnospirales</taxon>
        <taxon>Lachnospiraceae</taxon>
        <taxon>Wansuia</taxon>
    </lineage>
</organism>
<dbReference type="EMBL" id="CP060635">
    <property type="protein sequence ID" value="QNM09075.1"/>
    <property type="molecule type" value="Genomic_DNA"/>
</dbReference>
<evidence type="ECO:0000259" key="2">
    <source>
        <dbReference type="Pfam" id="PF01321"/>
    </source>
</evidence>
<dbReference type="SUPFAM" id="SSF53092">
    <property type="entry name" value="Creatinase/prolidase N-terminal domain"/>
    <property type="match status" value="1"/>
</dbReference>
<evidence type="ECO:0000313" key="3">
    <source>
        <dbReference type="EMBL" id="QNM09075.1"/>
    </source>
</evidence>
<dbReference type="InterPro" id="IPR050659">
    <property type="entry name" value="Peptidase_M24B"/>
</dbReference>
<protein>
    <submittedName>
        <fullName evidence="3">Aminopeptidase P family protein</fullName>
    </submittedName>
</protein>
<sequence>MAEHGTIRIPDHEYKERAMRAAEIIRREGLDALIVNSNESDYANARYFSGFWPLFERCGVAISPAGDAVLMVGPESRHFAADRSKIDKIFVLKEYREGADPAYPELQADTYHDVFKALGITGQKLRIGVASYLDTSVVIMEGIKAAFPEAEIVRADHIMVELRSIKTANEINCLREGYRIAELASQQVIKEIKPGMTELQMVGVAQRVVYENGAEYEGLPMYVFSEASTRHAISRSSYRKFEKGDIVQLNLSAKIDGYSAAIGYPVILGKLEGKRRDVVMFGLEAHNWSQKQVKAGVMACDIAKNFYQYFVDNGYKDNFVYGPLHGTGMIEVEAPWVETTSDYALKPNMCYQIDTFISTGTFGVRWEKGIAVTESGCDVLSPEIGTLYELDF</sequence>